<dbReference type="SUPFAM" id="SSF55347">
    <property type="entry name" value="Glyceraldehyde-3-phosphate dehydrogenase-like, C-terminal domain"/>
    <property type="match status" value="1"/>
</dbReference>
<comment type="caution">
    <text evidence="15">The sequence shown here is derived from an EMBL/GenBank/DDBJ whole genome shotgun (WGS) entry which is preliminary data.</text>
</comment>
<keyword evidence="8 10" id="KW-0560">Oxidoreductase</keyword>
<dbReference type="InterPro" id="IPR005106">
    <property type="entry name" value="Asp/hSer_DH_NAD-bd"/>
</dbReference>
<keyword evidence="10 11" id="KW-0521">NADP</keyword>
<dbReference type="RefSeq" id="WP_289607304.1">
    <property type="nucleotide sequence ID" value="NZ_JAUDCG010000013.1"/>
</dbReference>
<dbReference type="InterPro" id="IPR001342">
    <property type="entry name" value="HDH_cat"/>
</dbReference>
<evidence type="ECO:0000256" key="9">
    <source>
        <dbReference type="ARBA" id="ARBA00023167"/>
    </source>
</evidence>
<comment type="pathway">
    <text evidence="1 11">Amino-acid biosynthesis; L-threonine biosynthesis; L-threonine from L-aspartate: step 3/5.</text>
</comment>
<dbReference type="PIRSF" id="PIRSF036497">
    <property type="entry name" value="HDH_short"/>
    <property type="match status" value="1"/>
</dbReference>
<evidence type="ECO:0000313" key="16">
    <source>
        <dbReference type="Proteomes" id="UP001529340"/>
    </source>
</evidence>
<dbReference type="Pfam" id="PF03447">
    <property type="entry name" value="NAD_binding_3"/>
    <property type="match status" value="1"/>
</dbReference>
<organism evidence="15 16">
    <name type="scientific">Amedibacillus dolichus</name>
    <dbReference type="NCBI Taxonomy" id="31971"/>
    <lineage>
        <taxon>Bacteria</taxon>
        <taxon>Bacillati</taxon>
        <taxon>Bacillota</taxon>
        <taxon>Erysipelotrichia</taxon>
        <taxon>Erysipelotrichales</taxon>
        <taxon>Erysipelotrichaceae</taxon>
        <taxon>Amedibacillus</taxon>
    </lineage>
</organism>
<comment type="similarity">
    <text evidence="3 10 12">Belongs to the homoserine dehydrogenase family.</text>
</comment>
<dbReference type="EC" id="1.1.1.3" evidence="4 10"/>
<sequence>MKIAILGFGTVGRGVYEILQRKETNDTAQLEAAHIFIRKGKEKTLSVMTDDLDVILEDPECRCVVEVMGGIEPAHTYILKALRKGKHVVTANKAVVAAHLEEFLETARQHQVQFRFEASCAGGIPWIRSLLQAKRIDAIHTISGIFNGTANYIIDQMVKKDLDFETALTQAQAAGYAEADPSADIDGIDTANKAMISASLAFDTICTRDFPIGGIRHLQKRDLQTFLQNGCSIRLMMEARKEEDRYAIAVVPTLIARDSLEANVPDNFNLTTLVGSTLGELKLYGQGAGALPTGNAVVSDLIAIARNEWDDAFVNHHLHYDASLLKGDYLLRENDRYQVYHDVTPQWMADRYREAMTGDAGAFWAKIPAKGE</sequence>
<dbReference type="NCBIfam" id="NF004976">
    <property type="entry name" value="PRK06349.1"/>
    <property type="match status" value="1"/>
</dbReference>
<evidence type="ECO:0000256" key="1">
    <source>
        <dbReference type="ARBA" id="ARBA00005056"/>
    </source>
</evidence>
<dbReference type="PANTHER" id="PTHR43331:SF1">
    <property type="entry name" value="HOMOSERINE DEHYDROGENASE"/>
    <property type="match status" value="1"/>
</dbReference>
<evidence type="ECO:0000256" key="12">
    <source>
        <dbReference type="RuleBase" id="RU004171"/>
    </source>
</evidence>
<reference evidence="15" key="2">
    <citation type="submission" date="2023-06" db="EMBL/GenBank/DDBJ databases">
        <authorList>
            <person name="Zeman M."/>
            <person name="Kubasova T."/>
            <person name="Jahodarova E."/>
            <person name="Nykrynova M."/>
            <person name="Rychlik I."/>
        </authorList>
    </citation>
    <scope>NUCLEOTIDE SEQUENCE</scope>
    <source>
        <strain evidence="15">ET39</strain>
    </source>
</reference>
<evidence type="ECO:0000256" key="3">
    <source>
        <dbReference type="ARBA" id="ARBA00006753"/>
    </source>
</evidence>
<dbReference type="SUPFAM" id="SSF51735">
    <property type="entry name" value="NAD(P)-binding Rossmann-fold domains"/>
    <property type="match status" value="1"/>
</dbReference>
<comment type="catalytic activity">
    <reaction evidence="10 11">
        <text>L-homoserine + NADP(+) = L-aspartate 4-semialdehyde + NADPH + H(+)</text>
        <dbReference type="Rhea" id="RHEA:15761"/>
        <dbReference type="ChEBI" id="CHEBI:15378"/>
        <dbReference type="ChEBI" id="CHEBI:57476"/>
        <dbReference type="ChEBI" id="CHEBI:57783"/>
        <dbReference type="ChEBI" id="CHEBI:58349"/>
        <dbReference type="ChEBI" id="CHEBI:537519"/>
        <dbReference type="EC" id="1.1.1.3"/>
    </reaction>
</comment>
<evidence type="ECO:0000256" key="5">
    <source>
        <dbReference type="ARBA" id="ARBA00013376"/>
    </source>
</evidence>
<dbReference type="InterPro" id="IPR036291">
    <property type="entry name" value="NAD(P)-bd_dom_sf"/>
</dbReference>
<evidence type="ECO:0000259" key="13">
    <source>
        <dbReference type="Pfam" id="PF00742"/>
    </source>
</evidence>
<dbReference type="PANTHER" id="PTHR43331">
    <property type="entry name" value="HOMOSERINE DEHYDROGENASE"/>
    <property type="match status" value="1"/>
</dbReference>
<gene>
    <name evidence="15" type="ORF">QUV96_04205</name>
</gene>
<evidence type="ECO:0000256" key="4">
    <source>
        <dbReference type="ARBA" id="ARBA00013213"/>
    </source>
</evidence>
<protein>
    <recommendedName>
        <fullName evidence="5 10">Homoserine dehydrogenase</fullName>
        <shortName evidence="10">HDH</shortName>
        <ecNumber evidence="4 10">1.1.1.3</ecNumber>
    </recommendedName>
</protein>
<name>A0ABT7UB39_9FIRM</name>
<keyword evidence="7 10" id="KW-0791">Threonine biosynthesis</keyword>
<dbReference type="EMBL" id="JAUDCG010000013">
    <property type="protein sequence ID" value="MDM8156837.1"/>
    <property type="molecule type" value="Genomic_DNA"/>
</dbReference>
<keyword evidence="6 10" id="KW-0028">Amino-acid biosynthesis</keyword>
<evidence type="ECO:0000256" key="10">
    <source>
        <dbReference type="PIRNR" id="PIRNR036497"/>
    </source>
</evidence>
<comment type="pathway">
    <text evidence="2 11">Amino-acid biosynthesis; L-methionine biosynthesis via de novo pathway; L-homoserine from L-aspartate: step 3/3.</text>
</comment>
<evidence type="ECO:0000256" key="11">
    <source>
        <dbReference type="RuleBase" id="RU000579"/>
    </source>
</evidence>
<reference evidence="15" key="1">
    <citation type="submission" date="2023-06" db="EMBL/GenBank/DDBJ databases">
        <title>Identification and characterization of horizontal gene transfer across gut microbiota members of farm animals based on homology search.</title>
        <authorList>
            <person name="Schwarzerova J."/>
            <person name="Nykrynova M."/>
            <person name="Jureckova K."/>
            <person name="Cejkova D."/>
            <person name="Rychlik I."/>
        </authorList>
    </citation>
    <scope>NUCLEOTIDE SEQUENCE</scope>
    <source>
        <strain evidence="15">ET39</strain>
    </source>
</reference>
<evidence type="ECO:0000256" key="7">
    <source>
        <dbReference type="ARBA" id="ARBA00022697"/>
    </source>
</evidence>
<dbReference type="Gene3D" id="3.30.360.10">
    <property type="entry name" value="Dihydrodipicolinate Reductase, domain 2"/>
    <property type="match status" value="1"/>
</dbReference>
<dbReference type="GO" id="GO:0004412">
    <property type="term" value="F:homoserine dehydrogenase activity"/>
    <property type="evidence" value="ECO:0007669"/>
    <property type="project" value="UniProtKB-EC"/>
</dbReference>
<dbReference type="PROSITE" id="PS01042">
    <property type="entry name" value="HOMOSER_DHGENASE"/>
    <property type="match status" value="1"/>
</dbReference>
<feature type="domain" description="Homoserine dehydrogenase catalytic" evidence="13">
    <location>
        <begin position="125"/>
        <end position="302"/>
    </location>
</feature>
<evidence type="ECO:0000313" key="15">
    <source>
        <dbReference type="EMBL" id="MDM8156837.1"/>
    </source>
</evidence>
<evidence type="ECO:0000256" key="2">
    <source>
        <dbReference type="ARBA" id="ARBA00005062"/>
    </source>
</evidence>
<dbReference type="Gene3D" id="3.40.50.720">
    <property type="entry name" value="NAD(P)-binding Rossmann-like Domain"/>
    <property type="match status" value="1"/>
</dbReference>
<dbReference type="Proteomes" id="UP001529340">
    <property type="component" value="Unassembled WGS sequence"/>
</dbReference>
<keyword evidence="16" id="KW-1185">Reference proteome</keyword>
<evidence type="ECO:0000256" key="8">
    <source>
        <dbReference type="ARBA" id="ARBA00023002"/>
    </source>
</evidence>
<evidence type="ECO:0000259" key="14">
    <source>
        <dbReference type="Pfam" id="PF03447"/>
    </source>
</evidence>
<feature type="domain" description="Aspartate/homoserine dehydrogenase NAD-binding" evidence="14">
    <location>
        <begin position="7"/>
        <end position="117"/>
    </location>
</feature>
<dbReference type="InterPro" id="IPR019811">
    <property type="entry name" value="HDH_CS"/>
</dbReference>
<proteinExistence type="inferred from homology"/>
<dbReference type="Pfam" id="PF00742">
    <property type="entry name" value="Homoserine_dh"/>
    <property type="match status" value="1"/>
</dbReference>
<keyword evidence="9 10" id="KW-0486">Methionine biosynthesis</keyword>
<accession>A0ABT7UB39</accession>
<dbReference type="InterPro" id="IPR022697">
    <property type="entry name" value="HDH_short"/>
</dbReference>
<evidence type="ECO:0000256" key="6">
    <source>
        <dbReference type="ARBA" id="ARBA00022605"/>
    </source>
</evidence>